<dbReference type="Proteomes" id="UP000281128">
    <property type="component" value="Unassembled WGS sequence"/>
</dbReference>
<dbReference type="EMBL" id="RAPE01000006">
    <property type="protein sequence ID" value="RKF12654.1"/>
    <property type="molecule type" value="Genomic_DNA"/>
</dbReference>
<evidence type="ECO:0000313" key="2">
    <source>
        <dbReference type="Proteomes" id="UP000281128"/>
    </source>
</evidence>
<accession>A0A3A8B3Y9</accession>
<evidence type="ECO:0000313" key="1">
    <source>
        <dbReference type="EMBL" id="RKF12654.1"/>
    </source>
</evidence>
<dbReference type="InterPro" id="IPR045442">
    <property type="entry name" value="DUF6505"/>
</dbReference>
<organism evidence="1 2">
    <name type="scientific">Roseovarius spongiae</name>
    <dbReference type="NCBI Taxonomy" id="2320272"/>
    <lineage>
        <taxon>Bacteria</taxon>
        <taxon>Pseudomonadati</taxon>
        <taxon>Pseudomonadota</taxon>
        <taxon>Alphaproteobacteria</taxon>
        <taxon>Rhodobacterales</taxon>
        <taxon>Roseobacteraceae</taxon>
        <taxon>Roseovarius</taxon>
    </lineage>
</organism>
<dbReference type="OrthoDB" id="7355897at2"/>
<comment type="caution">
    <text evidence="1">The sequence shown here is derived from an EMBL/GenBank/DDBJ whole genome shotgun (WGS) entry which is preliminary data.</text>
</comment>
<protein>
    <submittedName>
        <fullName evidence="1">Uncharacterized protein</fullName>
    </submittedName>
</protein>
<dbReference type="AlphaFoldDB" id="A0A3A8B3Y9"/>
<dbReference type="Pfam" id="PF20115">
    <property type="entry name" value="DUF6505"/>
    <property type="match status" value="1"/>
</dbReference>
<sequence>MNLARVIRLDESDPRVMAPAAEPGEWAISGAFEFTQWREDDLQGPRAQAFANGWLGLESFGRATLVAVTPVTEGELTALTGRLTQHFLTRYDAPDEAAARSVAEEELAQMRDLCDGQEANTILVVERALEEIGVRERVRVIQPSDAPLSAIASHGS</sequence>
<name>A0A3A8B3Y9_9RHOB</name>
<dbReference type="RefSeq" id="WP_121168806.1">
    <property type="nucleotide sequence ID" value="NZ_RAPE01000006.1"/>
</dbReference>
<reference evidence="1 2" key="1">
    <citation type="submission" date="2018-09" db="EMBL/GenBank/DDBJ databases">
        <title>Roseovarius spongiae sp. nov., isolated from a marine sponge.</title>
        <authorList>
            <person name="Zhuang L."/>
            <person name="Luo L."/>
        </authorList>
    </citation>
    <scope>NUCLEOTIDE SEQUENCE [LARGE SCALE GENOMIC DNA]</scope>
    <source>
        <strain evidence="1 2">HN-E21</strain>
    </source>
</reference>
<proteinExistence type="predicted"/>
<keyword evidence="2" id="KW-1185">Reference proteome</keyword>
<gene>
    <name evidence="1" type="ORF">D6850_16990</name>
</gene>